<comment type="caution">
    <text evidence="1">The sequence shown here is derived from an EMBL/GenBank/DDBJ whole genome shotgun (WGS) entry which is preliminary data.</text>
</comment>
<sequence length="133" mass="14215">MGQWVTFLVGQRVMTVRDDEVDGIVRDAEVAPLSGLRAPITAGMQHEGQRLPLVDLREHEARADVLVMPGGEVGVVVDGVFAVVDDEALELDETLPDEPMPVYVQAVLRRSGGAAGRVFYVDLPALSGLAPPS</sequence>
<dbReference type="InterPro" id="IPR036061">
    <property type="entry name" value="CheW-like_dom_sf"/>
</dbReference>
<dbReference type="GO" id="GO:0006935">
    <property type="term" value="P:chemotaxis"/>
    <property type="evidence" value="ECO:0007669"/>
    <property type="project" value="InterPro"/>
</dbReference>
<proteinExistence type="predicted"/>
<dbReference type="Proteomes" id="UP000281955">
    <property type="component" value="Unassembled WGS sequence"/>
</dbReference>
<dbReference type="GO" id="GO:0007165">
    <property type="term" value="P:signal transduction"/>
    <property type="evidence" value="ECO:0007669"/>
    <property type="project" value="InterPro"/>
</dbReference>
<dbReference type="AlphaFoldDB" id="A0A420XPQ1"/>
<dbReference type="SUPFAM" id="SSF50341">
    <property type="entry name" value="CheW-like"/>
    <property type="match status" value="1"/>
</dbReference>
<dbReference type="InParanoid" id="A0A420XPQ1"/>
<keyword evidence="2" id="KW-1185">Reference proteome</keyword>
<dbReference type="RefSeq" id="WP_121193051.1">
    <property type="nucleotide sequence ID" value="NZ_RBWV01000011.1"/>
</dbReference>
<organism evidence="1 2">
    <name type="scientific">Motilibacter peucedani</name>
    <dbReference type="NCBI Taxonomy" id="598650"/>
    <lineage>
        <taxon>Bacteria</taxon>
        <taxon>Bacillati</taxon>
        <taxon>Actinomycetota</taxon>
        <taxon>Actinomycetes</taxon>
        <taxon>Motilibacterales</taxon>
        <taxon>Motilibacteraceae</taxon>
        <taxon>Motilibacter</taxon>
    </lineage>
</organism>
<gene>
    <name evidence="1" type="ORF">CLV35_1702</name>
</gene>
<protein>
    <submittedName>
        <fullName evidence="1">Uncharacterized protein</fullName>
    </submittedName>
</protein>
<evidence type="ECO:0000313" key="2">
    <source>
        <dbReference type="Proteomes" id="UP000281955"/>
    </source>
</evidence>
<accession>A0A420XPQ1</accession>
<dbReference type="OrthoDB" id="9861770at2"/>
<reference evidence="1 2" key="1">
    <citation type="submission" date="2018-10" db="EMBL/GenBank/DDBJ databases">
        <title>Genomic Encyclopedia of Archaeal and Bacterial Type Strains, Phase II (KMG-II): from individual species to whole genera.</title>
        <authorList>
            <person name="Goeker M."/>
        </authorList>
    </citation>
    <scope>NUCLEOTIDE SEQUENCE [LARGE SCALE GENOMIC DNA]</scope>
    <source>
        <strain evidence="1 2">RP-AC37</strain>
    </source>
</reference>
<evidence type="ECO:0000313" key="1">
    <source>
        <dbReference type="EMBL" id="RKS75243.1"/>
    </source>
</evidence>
<dbReference type="EMBL" id="RBWV01000011">
    <property type="protein sequence ID" value="RKS75243.1"/>
    <property type="molecule type" value="Genomic_DNA"/>
</dbReference>
<name>A0A420XPQ1_9ACTN</name>